<proteinExistence type="predicted"/>
<name>A0A558BS22_9BACT</name>
<keyword evidence="4" id="KW-1185">Reference proteome</keyword>
<evidence type="ECO:0000256" key="1">
    <source>
        <dbReference type="SAM" id="SignalP"/>
    </source>
</evidence>
<feature type="domain" description="Outer membrane protein beta-barrel" evidence="2">
    <location>
        <begin position="19"/>
        <end position="190"/>
    </location>
</feature>
<reference evidence="3 4" key="1">
    <citation type="submission" date="2019-07" db="EMBL/GenBank/DDBJ databases">
        <title>Hymenobacter sp. straun FUR1 Genome sequencing and assembly.</title>
        <authorList>
            <person name="Chhetri G."/>
        </authorList>
    </citation>
    <scope>NUCLEOTIDE SEQUENCE [LARGE SCALE GENOMIC DNA]</scope>
    <source>
        <strain evidence="3 4">Fur1</strain>
    </source>
</reference>
<gene>
    <name evidence="3" type="ORF">FNT36_16695</name>
</gene>
<evidence type="ECO:0000259" key="2">
    <source>
        <dbReference type="Pfam" id="PF13568"/>
    </source>
</evidence>
<sequence length="221" mass="24106">MSRSYLLLASCLLLPALTYAQFGVRAGATSTSFHTPNPRADPSATTGWRVGYHLGVFYERPLAHRLSFVPELSYSRENLDLNTSDYRSLATAYAGSYRLTRSYLTLPLLLRATAGPWYVEAGPQAAYLVGGREVGHEYHFNGGASYTQQVDRAATARYKRFDVGVDVGVGVKLPAGLGLSLRAYQGLRSLALDSPAEAAYTGRLLRRTLQASLSYQIKSAS</sequence>
<protein>
    <submittedName>
        <fullName evidence="3">PorT family protein</fullName>
    </submittedName>
</protein>
<dbReference type="Pfam" id="PF13568">
    <property type="entry name" value="OMP_b-brl_2"/>
    <property type="match status" value="1"/>
</dbReference>
<dbReference type="Proteomes" id="UP000317624">
    <property type="component" value="Unassembled WGS sequence"/>
</dbReference>
<feature type="chain" id="PRO_5035259117" evidence="1">
    <location>
        <begin position="21"/>
        <end position="221"/>
    </location>
</feature>
<accession>A0A558BS22</accession>
<dbReference type="RefSeq" id="WP_144850005.1">
    <property type="nucleotide sequence ID" value="NZ_VMRJ01000004.1"/>
</dbReference>
<organism evidence="3 4">
    <name type="scientific">Hymenobacter setariae</name>
    <dbReference type="NCBI Taxonomy" id="2594794"/>
    <lineage>
        <taxon>Bacteria</taxon>
        <taxon>Pseudomonadati</taxon>
        <taxon>Bacteroidota</taxon>
        <taxon>Cytophagia</taxon>
        <taxon>Cytophagales</taxon>
        <taxon>Hymenobacteraceae</taxon>
        <taxon>Hymenobacter</taxon>
    </lineage>
</organism>
<keyword evidence="1" id="KW-0732">Signal</keyword>
<dbReference type="EMBL" id="VMRJ01000004">
    <property type="protein sequence ID" value="TVT39293.1"/>
    <property type="molecule type" value="Genomic_DNA"/>
</dbReference>
<comment type="caution">
    <text evidence="3">The sequence shown here is derived from an EMBL/GenBank/DDBJ whole genome shotgun (WGS) entry which is preliminary data.</text>
</comment>
<feature type="signal peptide" evidence="1">
    <location>
        <begin position="1"/>
        <end position="20"/>
    </location>
</feature>
<dbReference type="AlphaFoldDB" id="A0A558BS22"/>
<evidence type="ECO:0000313" key="3">
    <source>
        <dbReference type="EMBL" id="TVT39293.1"/>
    </source>
</evidence>
<dbReference type="InterPro" id="IPR025665">
    <property type="entry name" value="Beta-barrel_OMP_2"/>
</dbReference>
<evidence type="ECO:0000313" key="4">
    <source>
        <dbReference type="Proteomes" id="UP000317624"/>
    </source>
</evidence>
<dbReference type="OrthoDB" id="1160354at2"/>